<dbReference type="AlphaFoldDB" id="A0A518V2N1"/>
<dbReference type="Proteomes" id="UP000319432">
    <property type="component" value="Chromosome"/>
</dbReference>
<evidence type="ECO:0000313" key="1">
    <source>
        <dbReference type="EMBL" id="QDX91233.1"/>
    </source>
</evidence>
<reference evidence="1 2" key="1">
    <citation type="submission" date="2018-11" db="EMBL/GenBank/DDBJ databases">
        <title>Phylogenetic determinants of toxin gene distribution in genomes of Brevibacillus laterosporus.</title>
        <authorList>
            <person name="Glare T.R."/>
            <person name="Durrant A."/>
            <person name="Berry C."/>
            <person name="Palma L."/>
            <person name="Ormskirk M."/>
            <person name="Cox M.O."/>
        </authorList>
    </citation>
    <scope>NUCLEOTIDE SEQUENCE [LARGE SCALE GENOMIC DNA]</scope>
    <source>
        <strain evidence="1 2">1821L</strain>
    </source>
</reference>
<organism evidence="1 2">
    <name type="scientific">Brevibacillus laterosporus</name>
    <name type="common">Bacillus laterosporus</name>
    <dbReference type="NCBI Taxonomy" id="1465"/>
    <lineage>
        <taxon>Bacteria</taxon>
        <taxon>Bacillati</taxon>
        <taxon>Bacillota</taxon>
        <taxon>Bacilli</taxon>
        <taxon>Bacillales</taxon>
        <taxon>Paenibacillaceae</taxon>
        <taxon>Brevibacillus</taxon>
    </lineage>
</organism>
<name>A0A518V2N1_BRELA</name>
<sequence length="183" mass="21167">MECQTRNNLLNDANSQKCDYDFQALEKIMLDISKITKETQRLAKETVLNSEQIIKHNDGASLAMKETVKQLMEQSATIWHECDQSFRMIQLEIQKVSDQVEPMYLNGNDSTNPSFHHGITIHLIHEMLREAYWEIEGIFLSVQNITIKTNILLQLTELSQRAAKLNSRKRELIGAEDVSLKDY</sequence>
<accession>A0A518V2N1</accession>
<dbReference type="EMBL" id="CP033464">
    <property type="protein sequence ID" value="QDX91233.1"/>
    <property type="molecule type" value="Genomic_DNA"/>
</dbReference>
<gene>
    <name evidence="1" type="ORF">EEL30_01850</name>
</gene>
<dbReference type="OrthoDB" id="2476410at2"/>
<proteinExistence type="predicted"/>
<protein>
    <submittedName>
        <fullName evidence="1">Uncharacterized protein</fullName>
    </submittedName>
</protein>
<keyword evidence="2" id="KW-1185">Reference proteome</keyword>
<evidence type="ECO:0000313" key="2">
    <source>
        <dbReference type="Proteomes" id="UP000319432"/>
    </source>
</evidence>